<reference evidence="4" key="1">
    <citation type="journal article" date="2021" name="Sci. Rep.">
        <title>Diploid genomic architecture of Nitzschia inconspicua, an elite biomass production diatom.</title>
        <authorList>
            <person name="Oliver A."/>
            <person name="Podell S."/>
            <person name="Pinowska A."/>
            <person name="Traller J.C."/>
            <person name="Smith S.R."/>
            <person name="McClure R."/>
            <person name="Beliaev A."/>
            <person name="Bohutskyi P."/>
            <person name="Hill E.A."/>
            <person name="Rabines A."/>
            <person name="Zheng H."/>
            <person name="Allen L.Z."/>
            <person name="Kuo A."/>
            <person name="Grigoriev I.V."/>
            <person name="Allen A.E."/>
            <person name="Hazlebeck D."/>
            <person name="Allen E.E."/>
        </authorList>
    </citation>
    <scope>NUCLEOTIDE SEQUENCE</scope>
    <source>
        <strain evidence="4">Hildebrandi</strain>
    </source>
</reference>
<keyword evidence="3" id="KW-1133">Transmembrane helix</keyword>
<evidence type="ECO:0000313" key="4">
    <source>
        <dbReference type="EMBL" id="KAG7357531.1"/>
    </source>
</evidence>
<dbReference type="Proteomes" id="UP000693970">
    <property type="component" value="Unassembled WGS sequence"/>
</dbReference>
<dbReference type="EMBL" id="JAGRRH010000015">
    <property type="protein sequence ID" value="KAG7357531.1"/>
    <property type="molecule type" value="Genomic_DNA"/>
</dbReference>
<feature type="transmembrane region" description="Helical" evidence="3">
    <location>
        <begin position="285"/>
        <end position="303"/>
    </location>
</feature>
<accession>A0A9K3LA17</accession>
<name>A0A9K3LA17_9STRA</name>
<feature type="transmembrane region" description="Helical" evidence="3">
    <location>
        <begin position="264"/>
        <end position="279"/>
    </location>
</feature>
<organism evidence="4 5">
    <name type="scientific">Nitzschia inconspicua</name>
    <dbReference type="NCBI Taxonomy" id="303405"/>
    <lineage>
        <taxon>Eukaryota</taxon>
        <taxon>Sar</taxon>
        <taxon>Stramenopiles</taxon>
        <taxon>Ochrophyta</taxon>
        <taxon>Bacillariophyta</taxon>
        <taxon>Bacillariophyceae</taxon>
        <taxon>Bacillariophycidae</taxon>
        <taxon>Bacillariales</taxon>
        <taxon>Bacillariaceae</taxon>
        <taxon>Nitzschia</taxon>
    </lineage>
</organism>
<feature type="coiled-coil region" evidence="1">
    <location>
        <begin position="235"/>
        <end position="262"/>
    </location>
</feature>
<proteinExistence type="predicted"/>
<gene>
    <name evidence="4" type="ORF">IV203_002219</name>
</gene>
<keyword evidence="5" id="KW-1185">Reference proteome</keyword>
<evidence type="ECO:0000256" key="3">
    <source>
        <dbReference type="SAM" id="Phobius"/>
    </source>
</evidence>
<evidence type="ECO:0000256" key="1">
    <source>
        <dbReference type="SAM" id="Coils"/>
    </source>
</evidence>
<comment type="caution">
    <text evidence="4">The sequence shown here is derived from an EMBL/GenBank/DDBJ whole genome shotgun (WGS) entry which is preliminary data.</text>
</comment>
<keyword evidence="1" id="KW-0175">Coiled coil</keyword>
<evidence type="ECO:0000313" key="5">
    <source>
        <dbReference type="Proteomes" id="UP000693970"/>
    </source>
</evidence>
<dbReference type="OrthoDB" id="47069at2759"/>
<reference evidence="4" key="2">
    <citation type="submission" date="2021-04" db="EMBL/GenBank/DDBJ databases">
        <authorList>
            <person name="Podell S."/>
        </authorList>
    </citation>
    <scope>NUCLEOTIDE SEQUENCE</scope>
    <source>
        <strain evidence="4">Hildebrandi</strain>
    </source>
</reference>
<protein>
    <submittedName>
        <fullName evidence="4">Uncharacterized protein</fullName>
    </submittedName>
</protein>
<sequence>MDNNNDNDNNNKYDEALLPSDAEITTSSALLSLSSLHKSASEGNLSRITATTAAGTNSLSIGKTQQQQEEEEEEEEVEEYGIDHNNNNDIDRLTIFQLDSWSENNEVHRKRKNCFEALSQKPSFLSGHEDATLSVITTPSSSSLLKQELSPIHSYSLPKGIPSEVIIIRDHTETSLRGSILWSDDLLQDDNDRLQQQQQEHLYRTLLHTYREKLQATSNENDTLHEFLRQTKGYVEDLLVQRDELIQAIDQLEEDVSQRLDQELLLKVIMLCSLFMYLTGGSPKFLVAAVGLQLFVTFINLLFTTT</sequence>
<feature type="compositionally biased region" description="Acidic residues" evidence="2">
    <location>
        <begin position="68"/>
        <end position="80"/>
    </location>
</feature>
<feature type="region of interest" description="Disordered" evidence="2">
    <location>
        <begin position="56"/>
        <end position="85"/>
    </location>
</feature>
<keyword evidence="3" id="KW-0472">Membrane</keyword>
<dbReference type="AlphaFoldDB" id="A0A9K3LA17"/>
<evidence type="ECO:0000256" key="2">
    <source>
        <dbReference type="SAM" id="MobiDB-lite"/>
    </source>
</evidence>
<keyword evidence="3" id="KW-0812">Transmembrane</keyword>